<gene>
    <name evidence="7" type="primary">raiA</name>
    <name evidence="7" type="ORF">C7N83_09415</name>
</gene>
<keyword evidence="1" id="KW-0810">Translation regulation</keyword>
<dbReference type="CDD" id="cd00552">
    <property type="entry name" value="RaiA"/>
    <property type="match status" value="1"/>
</dbReference>
<dbReference type="GO" id="GO:0022627">
    <property type="term" value="C:cytosolic small ribosomal subunit"/>
    <property type="evidence" value="ECO:0007669"/>
    <property type="project" value="TreeGrafter"/>
</dbReference>
<dbReference type="FunFam" id="3.30.160.100:FF:000001">
    <property type="entry name" value="Ribosome hibernation promoting factor"/>
    <property type="match status" value="1"/>
</dbReference>
<comment type="caution">
    <text evidence="7">The sequence shown here is derived from an EMBL/GenBank/DDBJ whole genome shotgun (WGS) entry which is preliminary data.</text>
</comment>
<dbReference type="Gene3D" id="3.30.160.100">
    <property type="entry name" value="Ribosome hibernation promotion factor-like"/>
    <property type="match status" value="1"/>
</dbReference>
<evidence type="ECO:0000313" key="8">
    <source>
        <dbReference type="Proteomes" id="UP000241868"/>
    </source>
</evidence>
<dbReference type="OrthoDB" id="9795980at2"/>
<dbReference type="GO" id="GO:0043024">
    <property type="term" value="F:ribosomal small subunit binding"/>
    <property type="evidence" value="ECO:0007669"/>
    <property type="project" value="TreeGrafter"/>
</dbReference>
<dbReference type="InterPro" id="IPR036567">
    <property type="entry name" value="RHF-like"/>
</dbReference>
<dbReference type="Pfam" id="PF02482">
    <property type="entry name" value="Ribosomal_S30AE"/>
    <property type="match status" value="1"/>
</dbReference>
<accession>A0A2P7TYW2</accession>
<feature type="region of interest" description="Disordered" evidence="6">
    <location>
        <begin position="89"/>
        <end position="109"/>
    </location>
</feature>
<evidence type="ECO:0000256" key="2">
    <source>
        <dbReference type="ARBA" id="ARBA00038434"/>
    </source>
</evidence>
<dbReference type="PANTHER" id="PTHR33231">
    <property type="entry name" value="30S RIBOSOMAL PROTEIN"/>
    <property type="match status" value="1"/>
</dbReference>
<feature type="compositionally biased region" description="Basic and acidic residues" evidence="6">
    <location>
        <begin position="89"/>
        <end position="99"/>
    </location>
</feature>
<keyword evidence="8" id="KW-1185">Reference proteome</keyword>
<dbReference type="Proteomes" id="UP000241868">
    <property type="component" value="Unassembled WGS sequence"/>
</dbReference>
<dbReference type="EMBL" id="PXYY01000063">
    <property type="protein sequence ID" value="PSJ79897.1"/>
    <property type="molecule type" value="Genomic_DNA"/>
</dbReference>
<evidence type="ECO:0000313" key="7">
    <source>
        <dbReference type="EMBL" id="PSJ79897.1"/>
    </source>
</evidence>
<evidence type="ECO:0000256" key="4">
    <source>
        <dbReference type="ARBA" id="ARBA00041148"/>
    </source>
</evidence>
<dbReference type="GO" id="GO:0045900">
    <property type="term" value="P:negative regulation of translational elongation"/>
    <property type="evidence" value="ECO:0007669"/>
    <property type="project" value="TreeGrafter"/>
</dbReference>
<organism evidence="7 8">
    <name type="scientific">Neisseria iguanae</name>
    <dbReference type="NCBI Taxonomy" id="90242"/>
    <lineage>
        <taxon>Bacteria</taxon>
        <taxon>Pseudomonadati</taxon>
        <taxon>Pseudomonadota</taxon>
        <taxon>Betaproteobacteria</taxon>
        <taxon>Neisseriales</taxon>
        <taxon>Neisseriaceae</taxon>
        <taxon>Neisseria</taxon>
    </lineage>
</organism>
<reference evidence="7 8" key="1">
    <citation type="submission" date="2018-03" db="EMBL/GenBank/DDBJ databases">
        <title>Neisseria weixii sp. nov., isolated from the intestinal contents of Tibetan Plateau pika (Ochotona curzoniae) in Yushu, Qinghai Province, China.</title>
        <authorList>
            <person name="Gui Z."/>
        </authorList>
    </citation>
    <scope>NUCLEOTIDE SEQUENCE [LARGE SCALE GENOMIC DNA]</scope>
    <source>
        <strain evidence="7 8">ATCC 51483</strain>
    </source>
</reference>
<dbReference type="NCBIfam" id="TIGR00741">
    <property type="entry name" value="yfiA"/>
    <property type="match status" value="1"/>
</dbReference>
<dbReference type="AlphaFoldDB" id="A0A2P7TYW2"/>
<protein>
    <recommendedName>
        <fullName evidence="4">Ribosome hibernation promoting factor</fullName>
    </recommendedName>
    <alternativeName>
        <fullName evidence="5">Hibernation factor HPF</fullName>
    </alternativeName>
</protein>
<dbReference type="InterPro" id="IPR050574">
    <property type="entry name" value="HPF/YfiA_ribosome-assoc"/>
</dbReference>
<evidence type="ECO:0000256" key="5">
    <source>
        <dbReference type="ARBA" id="ARBA00041319"/>
    </source>
</evidence>
<evidence type="ECO:0000256" key="3">
    <source>
        <dbReference type="ARBA" id="ARBA00038695"/>
    </source>
</evidence>
<proteinExistence type="inferred from homology"/>
<evidence type="ECO:0000256" key="1">
    <source>
        <dbReference type="ARBA" id="ARBA00022845"/>
    </source>
</evidence>
<dbReference type="InterPro" id="IPR003489">
    <property type="entry name" value="RHF/RaiA"/>
</dbReference>
<dbReference type="RefSeq" id="WP_106742248.1">
    <property type="nucleotide sequence ID" value="NZ_PXYY01000063.1"/>
</dbReference>
<comment type="subunit">
    <text evidence="3">Associates exclusively with 100S ribosomes, which are dimers of 70S ribosomes.</text>
</comment>
<dbReference type="SUPFAM" id="SSF69754">
    <property type="entry name" value="Ribosome binding protein Y (YfiA homologue)"/>
    <property type="match status" value="1"/>
</dbReference>
<dbReference type="PANTHER" id="PTHR33231:SF1">
    <property type="entry name" value="30S RIBOSOMAL PROTEIN"/>
    <property type="match status" value="1"/>
</dbReference>
<comment type="similarity">
    <text evidence="2">Belongs to the HPF/YfiA ribosome-associated protein family. Short HPF subfamily.</text>
</comment>
<sequence>MNLKITGLNFDVTEAIKNYVPDKLERINRHAANVISVAITLSVEKVNHKAEADLHLAGKDLHVEAVGQDMYAAIDVLMDKLDRAVLKHKEKSNDARAPRPADVIGNEQQ</sequence>
<name>A0A2P7TYW2_9NEIS</name>
<evidence type="ECO:0000256" key="6">
    <source>
        <dbReference type="SAM" id="MobiDB-lite"/>
    </source>
</evidence>